<dbReference type="Proteomes" id="UP000284662">
    <property type="component" value="Unassembled WGS sequence"/>
</dbReference>
<dbReference type="AlphaFoldDB" id="A0A411ZZU9"/>
<organism evidence="1 2">
    <name type="scientific">Megamonas rupellensis</name>
    <dbReference type="NCBI Taxonomy" id="491921"/>
    <lineage>
        <taxon>Bacteria</taxon>
        <taxon>Bacillati</taxon>
        <taxon>Bacillota</taxon>
        <taxon>Negativicutes</taxon>
        <taxon>Selenomonadales</taxon>
        <taxon>Selenomonadaceae</taxon>
        <taxon>Megamonas</taxon>
    </lineage>
</organism>
<dbReference type="RefSeq" id="WP_117975936.1">
    <property type="nucleotide sequence ID" value="NZ_QRST01000001.1"/>
</dbReference>
<accession>A0A411ZZU9</accession>
<evidence type="ECO:0000313" key="2">
    <source>
        <dbReference type="Proteomes" id="UP000284662"/>
    </source>
</evidence>
<proteinExistence type="predicted"/>
<evidence type="ECO:0000313" key="1">
    <source>
        <dbReference type="EMBL" id="RGQ08371.1"/>
    </source>
</evidence>
<name>A0A411ZZU9_9FIRM</name>
<protein>
    <submittedName>
        <fullName evidence="1">Uncharacterized protein</fullName>
    </submittedName>
</protein>
<dbReference type="EMBL" id="QRST01000001">
    <property type="protein sequence ID" value="RGQ08371.1"/>
    <property type="molecule type" value="Genomic_DNA"/>
</dbReference>
<sequence>MEYIETRLIKEIIKLNNSTYKIKYDNNEEKIINQEYYDKHLLGIDNDFDKVINNFIIDIKTEETPYDTTITAYFKNGYIFIVNESNDSIERYYSLKEIKNKGSFIQARRDCCMEQIREKAITYIDNLYASAKLGNNYNTK</sequence>
<gene>
    <name evidence="1" type="ORF">DWZ11_00495</name>
</gene>
<reference evidence="1 2" key="1">
    <citation type="submission" date="2018-08" db="EMBL/GenBank/DDBJ databases">
        <title>A genome reference for cultivated species of the human gut microbiota.</title>
        <authorList>
            <person name="Zou Y."/>
            <person name="Xue W."/>
            <person name="Luo G."/>
        </authorList>
    </citation>
    <scope>NUCLEOTIDE SEQUENCE [LARGE SCALE GENOMIC DNA]</scope>
    <source>
        <strain evidence="1 2">AF29-2</strain>
    </source>
</reference>
<comment type="caution">
    <text evidence="1">The sequence shown here is derived from an EMBL/GenBank/DDBJ whole genome shotgun (WGS) entry which is preliminary data.</text>
</comment>